<dbReference type="PANTHER" id="PTHR42873">
    <property type="entry name" value="RIBOSOMAL RNA LARGE SUBUNIT METHYLTRANSFERASE"/>
    <property type="match status" value="1"/>
</dbReference>
<dbReference type="Pfam" id="PF10672">
    <property type="entry name" value="Methyltrans_SAM"/>
    <property type="match status" value="1"/>
</dbReference>
<dbReference type="GO" id="GO:0008168">
    <property type="term" value="F:methyltransferase activity"/>
    <property type="evidence" value="ECO:0007669"/>
    <property type="project" value="UniProtKB-KW"/>
</dbReference>
<dbReference type="Gene3D" id="3.30.750.80">
    <property type="entry name" value="RNA methyltransferase domain (HRMD) like"/>
    <property type="match status" value="1"/>
</dbReference>
<dbReference type="Pfam" id="PF17785">
    <property type="entry name" value="PUA_3"/>
    <property type="match status" value="1"/>
</dbReference>
<keyword evidence="6" id="KW-0949">S-adenosyl-L-methionine</keyword>
<accession>A0A318KLR9</accession>
<protein>
    <submittedName>
        <fullName evidence="10">SAM-dependent methyltransferase</fullName>
    </submittedName>
</protein>
<dbReference type="PANTHER" id="PTHR42873:SF1">
    <property type="entry name" value="S-ADENOSYLMETHIONINE-DEPENDENT METHYLTRANSFERASE DOMAIN-CONTAINING PROTEIN"/>
    <property type="match status" value="1"/>
</dbReference>
<dbReference type="InterPro" id="IPR029063">
    <property type="entry name" value="SAM-dependent_MTases_sf"/>
</dbReference>
<evidence type="ECO:0000256" key="3">
    <source>
        <dbReference type="ARBA" id="ARBA00022552"/>
    </source>
</evidence>
<dbReference type="Gene3D" id="3.40.50.150">
    <property type="entry name" value="Vaccinia Virus protein VP39"/>
    <property type="match status" value="1"/>
</dbReference>
<feature type="domain" description="PUA" evidence="9">
    <location>
        <begin position="6"/>
        <end position="91"/>
    </location>
</feature>
<organism evidence="10 11">
    <name type="scientific">Dielma fastidiosa</name>
    <dbReference type="NCBI Taxonomy" id="1034346"/>
    <lineage>
        <taxon>Bacteria</taxon>
        <taxon>Bacillati</taxon>
        <taxon>Bacillota</taxon>
        <taxon>Erysipelotrichia</taxon>
        <taxon>Erysipelotrichales</taxon>
        <taxon>Erysipelotrichaceae</taxon>
        <taxon>Dielma</taxon>
    </lineage>
</organism>
<dbReference type="STRING" id="1034346.GCA_000313565_01127"/>
<gene>
    <name evidence="10" type="ORF">DES51_10671</name>
</gene>
<keyword evidence="11" id="KW-1185">Reference proteome</keyword>
<evidence type="ECO:0000256" key="4">
    <source>
        <dbReference type="ARBA" id="ARBA00022603"/>
    </source>
</evidence>
<dbReference type="OrthoDB" id="9805492at2"/>
<evidence type="ECO:0000313" key="11">
    <source>
        <dbReference type="Proteomes" id="UP000247612"/>
    </source>
</evidence>
<evidence type="ECO:0000259" key="9">
    <source>
        <dbReference type="SMART" id="SM00359"/>
    </source>
</evidence>
<dbReference type="PROSITE" id="PS50890">
    <property type="entry name" value="PUA"/>
    <property type="match status" value="1"/>
</dbReference>
<evidence type="ECO:0000256" key="7">
    <source>
        <dbReference type="ARBA" id="ARBA00022884"/>
    </source>
</evidence>
<name>A0A318KLR9_9FIRM</name>
<comment type="caution">
    <text evidence="10">The sequence shown here is derived from an EMBL/GenBank/DDBJ whole genome shotgun (WGS) entry which is preliminary data.</text>
</comment>
<dbReference type="GO" id="GO:0003723">
    <property type="term" value="F:RNA binding"/>
    <property type="evidence" value="ECO:0007669"/>
    <property type="project" value="UniProtKB-KW"/>
</dbReference>
<keyword evidence="4 10" id="KW-0489">Methyltransferase</keyword>
<dbReference type="InterPro" id="IPR036974">
    <property type="entry name" value="PUA_sf"/>
</dbReference>
<dbReference type="InterPro" id="IPR015947">
    <property type="entry name" value="PUA-like_sf"/>
</dbReference>
<dbReference type="SUPFAM" id="SSF53335">
    <property type="entry name" value="S-adenosyl-L-methionine-dependent methyltransferases"/>
    <property type="match status" value="1"/>
</dbReference>
<keyword evidence="5 10" id="KW-0808">Transferase</keyword>
<evidence type="ECO:0000256" key="2">
    <source>
        <dbReference type="ARBA" id="ARBA00022490"/>
    </source>
</evidence>
<evidence type="ECO:0000256" key="1">
    <source>
        <dbReference type="ARBA" id="ARBA00004496"/>
    </source>
</evidence>
<evidence type="ECO:0000256" key="8">
    <source>
        <dbReference type="ARBA" id="ARBA00038091"/>
    </source>
</evidence>
<dbReference type="InterPro" id="IPR002478">
    <property type="entry name" value="PUA"/>
</dbReference>
<reference evidence="10 11" key="1">
    <citation type="submission" date="2018-05" db="EMBL/GenBank/DDBJ databases">
        <title>Genomic Encyclopedia of Type Strains, Phase IV (KMG-IV): sequencing the most valuable type-strain genomes for metagenomic binning, comparative biology and taxonomic classification.</title>
        <authorList>
            <person name="Goeker M."/>
        </authorList>
    </citation>
    <scope>NUCLEOTIDE SEQUENCE [LARGE SCALE GENOMIC DNA]</scope>
    <source>
        <strain evidence="10 11">JC118</strain>
    </source>
</reference>
<dbReference type="InterPro" id="IPR041532">
    <property type="entry name" value="RlmI-like_PUA"/>
</dbReference>
<dbReference type="SUPFAM" id="SSF88697">
    <property type="entry name" value="PUA domain-like"/>
    <property type="match status" value="1"/>
</dbReference>
<dbReference type="GO" id="GO:0006364">
    <property type="term" value="P:rRNA processing"/>
    <property type="evidence" value="ECO:0007669"/>
    <property type="project" value="UniProtKB-KW"/>
</dbReference>
<evidence type="ECO:0000313" key="10">
    <source>
        <dbReference type="EMBL" id="PXX78954.1"/>
    </source>
</evidence>
<dbReference type="SMART" id="SM00359">
    <property type="entry name" value="PUA"/>
    <property type="match status" value="1"/>
</dbReference>
<comment type="similarity">
    <text evidence="8">Belongs to the methyltransferase superfamily. RlmI family.</text>
</comment>
<dbReference type="CDD" id="cd02440">
    <property type="entry name" value="AdoMet_MTases"/>
    <property type="match status" value="1"/>
</dbReference>
<evidence type="ECO:0000256" key="6">
    <source>
        <dbReference type="ARBA" id="ARBA00022691"/>
    </source>
</evidence>
<dbReference type="RefSeq" id="WP_022937442.1">
    <property type="nucleotide sequence ID" value="NZ_CABKRQ010000003.1"/>
</dbReference>
<dbReference type="AlphaFoldDB" id="A0A318KLR9"/>
<keyword evidence="3" id="KW-0698">rRNA processing</keyword>
<keyword evidence="2" id="KW-0963">Cytoplasm</keyword>
<dbReference type="CDD" id="cd11572">
    <property type="entry name" value="RlmI_M_like"/>
    <property type="match status" value="1"/>
</dbReference>
<comment type="subcellular location">
    <subcellularLocation>
        <location evidence="1">Cytoplasm</location>
    </subcellularLocation>
</comment>
<dbReference type="GO" id="GO:0005737">
    <property type="term" value="C:cytoplasm"/>
    <property type="evidence" value="ECO:0007669"/>
    <property type="project" value="UniProtKB-SubCell"/>
</dbReference>
<evidence type="ECO:0000256" key="5">
    <source>
        <dbReference type="ARBA" id="ARBA00022679"/>
    </source>
</evidence>
<proteinExistence type="inferred from homology"/>
<sequence>MQRNYPKVVISKEGEEWLNKGQMWMYRNNAVNLDETIENGSVVDIVTTQGDYMGTGFVSMDSHITVRILSKDLHDVFDRAFFKQRIQFAYAFRKTLEAENLTNCRLIFGEADQLPGLTVDRYNDILVAQISSFGMDKIKDMLYEVLLEVLKEDGQDVKGIYERNDIKVRTKEGLPLEKGYWRQAQLPTKTVINENGLLLNVDVENGQKTGYFLDQKSNRVLLRKMAHGKRVMDCFTHTGGFALNAAYGQALEVVAVDVSQTALDQAYENAKLNHLEDRMSFVKADVFDYLDECESGCFDIIVLDPPAFTKSRRTIDHAYSGYKKINMKAMKLLGKGGYLITCSCSRFMEIDNFEKMLREAAHESGVTLKQVSVTQQNHDHPILWTMEETSYLKFYIFQII</sequence>
<dbReference type="GO" id="GO:0032259">
    <property type="term" value="P:methylation"/>
    <property type="evidence" value="ECO:0007669"/>
    <property type="project" value="UniProtKB-KW"/>
</dbReference>
<dbReference type="InterPro" id="IPR019614">
    <property type="entry name" value="SAM-dep_methyl-trfase"/>
</dbReference>
<keyword evidence="7" id="KW-0694">RNA-binding</keyword>
<dbReference type="Proteomes" id="UP000247612">
    <property type="component" value="Unassembled WGS sequence"/>
</dbReference>
<dbReference type="EMBL" id="QJKH01000006">
    <property type="protein sequence ID" value="PXX78954.1"/>
    <property type="molecule type" value="Genomic_DNA"/>
</dbReference>
<dbReference type="CDD" id="cd21153">
    <property type="entry name" value="PUA_RlmI"/>
    <property type="match status" value="1"/>
</dbReference>
<dbReference type="Gene3D" id="2.30.130.10">
    <property type="entry name" value="PUA domain"/>
    <property type="match status" value="1"/>
</dbReference>